<dbReference type="AlphaFoldDB" id="A0A915KW31"/>
<dbReference type="WBParaSite" id="nRc.2.0.1.t43147-RA">
    <property type="protein sequence ID" value="nRc.2.0.1.t43147-RA"/>
    <property type="gene ID" value="nRc.2.0.1.g43147"/>
</dbReference>
<evidence type="ECO:0000313" key="2">
    <source>
        <dbReference type="WBParaSite" id="nRc.2.0.1.t43147-RA"/>
    </source>
</evidence>
<keyword evidence="1" id="KW-1185">Reference proteome</keyword>
<accession>A0A915KW31</accession>
<evidence type="ECO:0000313" key="1">
    <source>
        <dbReference type="Proteomes" id="UP000887565"/>
    </source>
</evidence>
<organism evidence="1 2">
    <name type="scientific">Romanomermis culicivorax</name>
    <name type="common">Nematode worm</name>
    <dbReference type="NCBI Taxonomy" id="13658"/>
    <lineage>
        <taxon>Eukaryota</taxon>
        <taxon>Metazoa</taxon>
        <taxon>Ecdysozoa</taxon>
        <taxon>Nematoda</taxon>
        <taxon>Enoplea</taxon>
        <taxon>Dorylaimia</taxon>
        <taxon>Mermithida</taxon>
        <taxon>Mermithoidea</taxon>
        <taxon>Mermithidae</taxon>
        <taxon>Romanomermis</taxon>
    </lineage>
</organism>
<dbReference type="Proteomes" id="UP000887565">
    <property type="component" value="Unplaced"/>
</dbReference>
<protein>
    <submittedName>
        <fullName evidence="2">Uncharacterized protein</fullName>
    </submittedName>
</protein>
<reference evidence="2" key="1">
    <citation type="submission" date="2022-11" db="UniProtKB">
        <authorList>
            <consortium name="WormBaseParasite"/>
        </authorList>
    </citation>
    <scope>IDENTIFICATION</scope>
</reference>
<proteinExistence type="predicted"/>
<name>A0A915KW31_ROMCU</name>
<sequence length="117" mass="13876">MLCIILEARAMPTNRRNEYTTVIYYTGYEEWFEGYIERIDRSLDQAILMETCLMWEIQGKQKRKQRKSVSKEHSWSGRALSTLSMVFGFQKLKNRKSFGFLQTLKSWVEVTMSTSEV</sequence>